<dbReference type="EMBL" id="FN393067">
    <property type="protein sequence ID" value="CAY79157.1"/>
    <property type="molecule type" value="Genomic_DNA"/>
</dbReference>
<proteinExistence type="predicted"/>
<dbReference type="AlphaFoldDB" id="C8Z6Z1"/>
<name>C8Z6Z1_YEAS8</name>
<evidence type="ECO:0000313" key="1">
    <source>
        <dbReference type="EMBL" id="CAY79157.1"/>
    </source>
</evidence>
<dbReference type="HOGENOM" id="CLU_2005685_0_0_1"/>
<protein>
    <submittedName>
        <fullName evidence="1">EC1118_1E8_0837p</fullName>
    </submittedName>
</protein>
<organism evidence="1">
    <name type="scientific">Saccharomyces cerevisiae (strain Lalvin EC1118 / Prise de mousse)</name>
    <name type="common">Baker's yeast</name>
    <dbReference type="NCBI Taxonomy" id="643680"/>
    <lineage>
        <taxon>Eukaryota</taxon>
        <taxon>Fungi</taxon>
        <taxon>Dikarya</taxon>
        <taxon>Ascomycota</taxon>
        <taxon>Saccharomycotina</taxon>
        <taxon>Saccharomycetes</taxon>
        <taxon>Saccharomycetales</taxon>
        <taxon>Saccharomycetaceae</taxon>
        <taxon>Saccharomyces</taxon>
    </lineage>
</organism>
<accession>C8Z6Z1</accession>
<reference evidence="1" key="1">
    <citation type="journal article" date="2009" name="Proc. Natl. Acad. Sci. U.S.A.">
        <title>Eukaryote-to-eukaryote gene transfer events revealed by the genome sequence of the wine yeast Saccharomyces cerevisiae EC1118.</title>
        <authorList>
            <person name="Novo M."/>
            <person name="Bigey F."/>
            <person name="Beyne E."/>
            <person name="Galeote V."/>
            <person name="Gavory F."/>
            <person name="Mallet S."/>
            <person name="Cambot B."/>
            <person name="Legras J.L."/>
            <person name="Wincker P."/>
            <person name="Casaregola S."/>
            <person name="Dequin S."/>
        </authorList>
    </citation>
    <scope>NUCLEOTIDE SEQUENCE [LARGE SCALE GENOMIC DNA]</scope>
    <source>
        <strain evidence="1">Lalvin EC1118</strain>
        <strain>Lalvin EC1118 / Prise de mousse</strain>
    </source>
</reference>
<sequence length="124" mass="13876">MHFIPRRSSKAVQFNWLEIGVWRGGVYVKKGIVNARTNNSNFYKMPVVFGIVKGMGALCVHAWGMGYGGIIDCSPVTEHGNISVLQLEYMPWICLSKIMSCSVASRHSNVWIMDETIAPLVRCL</sequence>
<gene>
    <name evidence="1" type="ORF">EC1118_1E8_0837g</name>
</gene>